<name>A0A834GXT0_RHOSS</name>
<dbReference type="Pfam" id="PF02519">
    <property type="entry name" value="Auxin_inducible"/>
    <property type="match status" value="1"/>
</dbReference>
<dbReference type="GO" id="GO:0009733">
    <property type="term" value="P:response to auxin"/>
    <property type="evidence" value="ECO:0007669"/>
    <property type="project" value="InterPro"/>
</dbReference>
<comment type="caution">
    <text evidence="2">The sequence shown here is derived from an EMBL/GenBank/DDBJ whole genome shotgun (WGS) entry which is preliminary data.</text>
</comment>
<dbReference type="EMBL" id="WJXA01000005">
    <property type="protein sequence ID" value="KAF7143354.1"/>
    <property type="molecule type" value="Genomic_DNA"/>
</dbReference>
<dbReference type="AlphaFoldDB" id="A0A834GXT0"/>
<reference evidence="2" key="1">
    <citation type="submission" date="2019-11" db="EMBL/GenBank/DDBJ databases">
        <authorList>
            <person name="Liu Y."/>
            <person name="Hou J."/>
            <person name="Li T.-Q."/>
            <person name="Guan C.-H."/>
            <person name="Wu X."/>
            <person name="Wu H.-Z."/>
            <person name="Ling F."/>
            <person name="Zhang R."/>
            <person name="Shi X.-G."/>
            <person name="Ren J.-P."/>
            <person name="Chen E.-F."/>
            <person name="Sun J.-M."/>
        </authorList>
    </citation>
    <scope>NUCLEOTIDE SEQUENCE</scope>
    <source>
        <strain evidence="2">Adult_tree_wgs_1</strain>
        <tissue evidence="2">Leaves</tissue>
    </source>
</reference>
<dbReference type="PANTHER" id="PTHR31374:SF423">
    <property type="entry name" value="SAUR-LIKE AUXIN-RESPONSIVE PROTEIN FAMILY"/>
    <property type="match status" value="1"/>
</dbReference>
<comment type="similarity">
    <text evidence="1">Belongs to the ARG7 family.</text>
</comment>
<keyword evidence="3" id="KW-1185">Reference proteome</keyword>
<organism evidence="2 3">
    <name type="scientific">Rhododendron simsii</name>
    <name type="common">Sims's rhododendron</name>
    <dbReference type="NCBI Taxonomy" id="118357"/>
    <lineage>
        <taxon>Eukaryota</taxon>
        <taxon>Viridiplantae</taxon>
        <taxon>Streptophyta</taxon>
        <taxon>Embryophyta</taxon>
        <taxon>Tracheophyta</taxon>
        <taxon>Spermatophyta</taxon>
        <taxon>Magnoliopsida</taxon>
        <taxon>eudicotyledons</taxon>
        <taxon>Gunneridae</taxon>
        <taxon>Pentapetalae</taxon>
        <taxon>asterids</taxon>
        <taxon>Ericales</taxon>
        <taxon>Ericaceae</taxon>
        <taxon>Ericoideae</taxon>
        <taxon>Rhodoreae</taxon>
        <taxon>Rhododendron</taxon>
    </lineage>
</organism>
<dbReference type="OrthoDB" id="1897212at2759"/>
<evidence type="ECO:0000256" key="1">
    <source>
        <dbReference type="ARBA" id="ARBA00006974"/>
    </source>
</evidence>
<dbReference type="InterPro" id="IPR003676">
    <property type="entry name" value="SAUR_fam"/>
</dbReference>
<gene>
    <name evidence="2" type="ORF">RHSIM_Rhsim05G0108100</name>
</gene>
<evidence type="ECO:0000313" key="3">
    <source>
        <dbReference type="Proteomes" id="UP000626092"/>
    </source>
</evidence>
<dbReference type="Proteomes" id="UP000626092">
    <property type="component" value="Unassembled WGS sequence"/>
</dbReference>
<sequence length="122" mass="13883">MKFDRCFRRLCFIISLPNFKSTVLCLVIRNTWPDMGNSCKSDHGKGGKRAPKDHFVVYAGEEMRRFVVPISYLKVPIFKQLLDEAAEEYGFQHSQGGIVLPCHESTFQQALDFMAKSTDSSS</sequence>
<dbReference type="PANTHER" id="PTHR31374">
    <property type="entry name" value="AUXIN-INDUCED PROTEIN-LIKE-RELATED"/>
    <property type="match status" value="1"/>
</dbReference>
<evidence type="ECO:0000313" key="2">
    <source>
        <dbReference type="EMBL" id="KAF7143354.1"/>
    </source>
</evidence>
<protein>
    <submittedName>
        <fullName evidence="2">Uncharacterized protein</fullName>
    </submittedName>
</protein>
<proteinExistence type="inferred from homology"/>
<accession>A0A834GXT0</accession>